<keyword evidence="1" id="KW-0808">Transferase</keyword>
<keyword evidence="5" id="KW-1185">Reference proteome</keyword>
<gene>
    <name evidence="3" type="ORF">GUITHDRAFT_143611</name>
</gene>
<sequence length="819" mass="93467">MAALLLGLAMAAMAAPGSSAERSSPSWLRISSPQASSTAYLAPLAVSSRHGLLRLKGGSEQESPFPPLKIANIAKFNNWDHRECSVENAEEWRNFMSDFLKKNTGIGEKIPKKIHQIWIGPKQPPIVWLDTWRKKYRSHYPGWEYKLWTDQEVAELQLRTQDLYDSERMYQCKADLLRLEILWREGGIYIDADMVWLQKDLQDVLDASKDTGFFCGYEPDTKDKPYSVIGNSFIACTPKHPLVDMLIKYIQGVYPHKRPYHGVEWVTGPLAFTKCISHTQMPWTVPPQVWFYPKFHYVPNPDAINLKDFPHSYAFQFGYTCSGLQGWVANSIRRCTLDNFWLDKCPQLKELEWPLGKLVPLPDAGSAAPGAKIPKVIHQFAFQGSKPERWIQSWAEEFCRQNEGWTYKCWSSMQELKGDYFCCNMYTDQPWQMDQTAMQLLALEVLYKHGGFHVPLSIPYSKESAFKVLAGDVMIAPSLDPSVPQTCFSQESIDKGFIEVEGLRIVGSAAGSSKCLENIKELIMMKRGSMSQRFLAYPDSVSAYLDFPTWTRFLGAEEMYDLCGSMMSDKAILSWSYDTMVPAYVVSRDHRSILKTTDRRFIAITNPEIFYYKNLCDEIPNFIRQMDEQHGSSWKFIVLIIQWEADEDNLALYQAPSGALPPCSLPVGLIANRDSGKFLPSLNVEQENMELITGVLSKFHELTVGVGSLKFVHDRQLAAIYRAIPSIQHAFKVLANHEPPLDHDGQERNGNTLKAMKNGQVRYELQVDQEHRASFRAFNDDGGMNCEIRLQDGHAGKRVDYVKVFFNHQLVLEKQNQLC</sequence>
<dbReference type="GO" id="GO:0000030">
    <property type="term" value="F:mannosyltransferase activity"/>
    <property type="evidence" value="ECO:0007669"/>
    <property type="project" value="TreeGrafter"/>
</dbReference>
<dbReference type="RefSeq" id="XP_005826179.1">
    <property type="nucleotide sequence ID" value="XM_005826122.1"/>
</dbReference>
<dbReference type="EMBL" id="JH993041">
    <property type="protein sequence ID" value="EKX39199.1"/>
    <property type="molecule type" value="Genomic_DNA"/>
</dbReference>
<feature type="chain" id="PRO_5008770401" evidence="2">
    <location>
        <begin position="21"/>
        <end position="819"/>
    </location>
</feature>
<dbReference type="GO" id="GO:0051999">
    <property type="term" value="P:mannosyl-inositol phosphorylceramide biosynthetic process"/>
    <property type="evidence" value="ECO:0007669"/>
    <property type="project" value="TreeGrafter"/>
</dbReference>
<organism evidence="3">
    <name type="scientific">Guillardia theta (strain CCMP2712)</name>
    <name type="common">Cryptophyte</name>
    <dbReference type="NCBI Taxonomy" id="905079"/>
    <lineage>
        <taxon>Eukaryota</taxon>
        <taxon>Cryptophyceae</taxon>
        <taxon>Pyrenomonadales</taxon>
        <taxon>Geminigeraceae</taxon>
        <taxon>Guillardia</taxon>
    </lineage>
</organism>
<dbReference type="PaxDb" id="55529-EKX39199"/>
<reference evidence="4" key="3">
    <citation type="submission" date="2016-03" db="UniProtKB">
        <authorList>
            <consortium name="EnsemblProtists"/>
        </authorList>
    </citation>
    <scope>IDENTIFICATION</scope>
</reference>
<reference evidence="5" key="2">
    <citation type="submission" date="2012-11" db="EMBL/GenBank/DDBJ databases">
        <authorList>
            <person name="Kuo A."/>
            <person name="Curtis B.A."/>
            <person name="Tanifuji G."/>
            <person name="Burki F."/>
            <person name="Gruber A."/>
            <person name="Irimia M."/>
            <person name="Maruyama S."/>
            <person name="Arias M.C."/>
            <person name="Ball S.G."/>
            <person name="Gile G.H."/>
            <person name="Hirakawa Y."/>
            <person name="Hopkins J.F."/>
            <person name="Rensing S.A."/>
            <person name="Schmutz J."/>
            <person name="Symeonidi A."/>
            <person name="Elias M."/>
            <person name="Eveleigh R.J."/>
            <person name="Herman E.K."/>
            <person name="Klute M.J."/>
            <person name="Nakayama T."/>
            <person name="Obornik M."/>
            <person name="Reyes-Prieto A."/>
            <person name="Armbrust E.V."/>
            <person name="Aves S.J."/>
            <person name="Beiko R.G."/>
            <person name="Coutinho P."/>
            <person name="Dacks J.B."/>
            <person name="Durnford D.G."/>
            <person name="Fast N.M."/>
            <person name="Green B.R."/>
            <person name="Grisdale C."/>
            <person name="Hempe F."/>
            <person name="Henrissat B."/>
            <person name="Hoppner M.P."/>
            <person name="Ishida K.-I."/>
            <person name="Kim E."/>
            <person name="Koreny L."/>
            <person name="Kroth P.G."/>
            <person name="Liu Y."/>
            <person name="Malik S.-B."/>
            <person name="Maier U.G."/>
            <person name="McRose D."/>
            <person name="Mock T."/>
            <person name="Neilson J.A."/>
            <person name="Onodera N.T."/>
            <person name="Poole A.M."/>
            <person name="Pritham E.J."/>
            <person name="Richards T.A."/>
            <person name="Rocap G."/>
            <person name="Roy S.W."/>
            <person name="Sarai C."/>
            <person name="Schaack S."/>
            <person name="Shirato S."/>
            <person name="Slamovits C.H."/>
            <person name="Spencer D.F."/>
            <person name="Suzuki S."/>
            <person name="Worden A.Z."/>
            <person name="Zauner S."/>
            <person name="Barry K."/>
            <person name="Bell C."/>
            <person name="Bharti A.K."/>
            <person name="Crow J.A."/>
            <person name="Grimwood J."/>
            <person name="Kramer R."/>
            <person name="Lindquist E."/>
            <person name="Lucas S."/>
            <person name="Salamov A."/>
            <person name="McFadden G.I."/>
            <person name="Lane C.E."/>
            <person name="Keeling P.J."/>
            <person name="Gray M.W."/>
            <person name="Grigoriev I.V."/>
            <person name="Archibald J.M."/>
        </authorList>
    </citation>
    <scope>NUCLEOTIDE SEQUENCE</scope>
    <source>
        <strain evidence="5">CCMP2712</strain>
    </source>
</reference>
<dbReference type="OMA" id="HHANIDY"/>
<feature type="signal peptide" evidence="2">
    <location>
        <begin position="1"/>
        <end position="20"/>
    </location>
</feature>
<name>L1ITI5_GUITC</name>
<dbReference type="GO" id="GO:0016020">
    <property type="term" value="C:membrane"/>
    <property type="evidence" value="ECO:0007669"/>
    <property type="project" value="GOC"/>
</dbReference>
<dbReference type="eggNOG" id="ENOG502SCMT">
    <property type="taxonomic scope" value="Eukaryota"/>
</dbReference>
<proteinExistence type="predicted"/>
<dbReference type="Pfam" id="PF04488">
    <property type="entry name" value="Gly_transf_sug"/>
    <property type="match status" value="1"/>
</dbReference>
<dbReference type="InterPro" id="IPR029044">
    <property type="entry name" value="Nucleotide-diphossugar_trans"/>
</dbReference>
<reference evidence="3 5" key="1">
    <citation type="journal article" date="2012" name="Nature">
        <title>Algal genomes reveal evolutionary mosaicism and the fate of nucleomorphs.</title>
        <authorList>
            <consortium name="DOE Joint Genome Institute"/>
            <person name="Curtis B.A."/>
            <person name="Tanifuji G."/>
            <person name="Burki F."/>
            <person name="Gruber A."/>
            <person name="Irimia M."/>
            <person name="Maruyama S."/>
            <person name="Arias M.C."/>
            <person name="Ball S.G."/>
            <person name="Gile G.H."/>
            <person name="Hirakawa Y."/>
            <person name="Hopkins J.F."/>
            <person name="Kuo A."/>
            <person name="Rensing S.A."/>
            <person name="Schmutz J."/>
            <person name="Symeonidi A."/>
            <person name="Elias M."/>
            <person name="Eveleigh R.J."/>
            <person name="Herman E.K."/>
            <person name="Klute M.J."/>
            <person name="Nakayama T."/>
            <person name="Obornik M."/>
            <person name="Reyes-Prieto A."/>
            <person name="Armbrust E.V."/>
            <person name="Aves S.J."/>
            <person name="Beiko R.G."/>
            <person name="Coutinho P."/>
            <person name="Dacks J.B."/>
            <person name="Durnford D.G."/>
            <person name="Fast N.M."/>
            <person name="Green B.R."/>
            <person name="Grisdale C.J."/>
            <person name="Hempel F."/>
            <person name="Henrissat B."/>
            <person name="Hoppner M.P."/>
            <person name="Ishida K."/>
            <person name="Kim E."/>
            <person name="Koreny L."/>
            <person name="Kroth P.G."/>
            <person name="Liu Y."/>
            <person name="Malik S.B."/>
            <person name="Maier U.G."/>
            <person name="McRose D."/>
            <person name="Mock T."/>
            <person name="Neilson J.A."/>
            <person name="Onodera N.T."/>
            <person name="Poole A.M."/>
            <person name="Pritham E.J."/>
            <person name="Richards T.A."/>
            <person name="Rocap G."/>
            <person name="Roy S.W."/>
            <person name="Sarai C."/>
            <person name="Schaack S."/>
            <person name="Shirato S."/>
            <person name="Slamovits C.H."/>
            <person name="Spencer D.F."/>
            <person name="Suzuki S."/>
            <person name="Worden A.Z."/>
            <person name="Zauner S."/>
            <person name="Barry K."/>
            <person name="Bell C."/>
            <person name="Bharti A.K."/>
            <person name="Crow J.A."/>
            <person name="Grimwood J."/>
            <person name="Kramer R."/>
            <person name="Lindquist E."/>
            <person name="Lucas S."/>
            <person name="Salamov A."/>
            <person name="McFadden G.I."/>
            <person name="Lane C.E."/>
            <person name="Keeling P.J."/>
            <person name="Gray M.W."/>
            <person name="Grigoriev I.V."/>
            <person name="Archibald J.M."/>
        </authorList>
    </citation>
    <scope>NUCLEOTIDE SEQUENCE</scope>
    <source>
        <strain evidence="3 5">CCMP2712</strain>
    </source>
</reference>
<dbReference type="HOGENOM" id="CLU_345303_0_0_1"/>
<dbReference type="OrthoDB" id="3647at2759"/>
<dbReference type="SUPFAM" id="SSF53448">
    <property type="entry name" value="Nucleotide-diphospho-sugar transferases"/>
    <property type="match status" value="1"/>
</dbReference>
<dbReference type="InterPro" id="IPR051706">
    <property type="entry name" value="Glycosyltransferase_domain"/>
</dbReference>
<dbReference type="Gene3D" id="3.90.550.20">
    <property type="match status" value="1"/>
</dbReference>
<dbReference type="InterPro" id="IPR007577">
    <property type="entry name" value="GlycoTrfase_DXD_sugar-bd_CS"/>
</dbReference>
<evidence type="ECO:0000313" key="3">
    <source>
        <dbReference type="EMBL" id="EKX39199.1"/>
    </source>
</evidence>
<dbReference type="AlphaFoldDB" id="L1ITI5"/>
<dbReference type="Proteomes" id="UP000011087">
    <property type="component" value="Unassembled WGS sequence"/>
</dbReference>
<evidence type="ECO:0000313" key="5">
    <source>
        <dbReference type="Proteomes" id="UP000011087"/>
    </source>
</evidence>
<accession>L1ITI5</accession>
<dbReference type="EnsemblProtists" id="EKX39199">
    <property type="protein sequence ID" value="EKX39199"/>
    <property type="gene ID" value="GUITHDRAFT_143611"/>
</dbReference>
<evidence type="ECO:0000256" key="1">
    <source>
        <dbReference type="ARBA" id="ARBA00022679"/>
    </source>
</evidence>
<evidence type="ECO:0000256" key="2">
    <source>
        <dbReference type="SAM" id="SignalP"/>
    </source>
</evidence>
<dbReference type="KEGG" id="gtt:GUITHDRAFT_143611"/>
<dbReference type="PANTHER" id="PTHR32385:SF15">
    <property type="entry name" value="INOSITOL PHOSPHOCERAMIDE MANNOSYLTRANSFERASE 1"/>
    <property type="match status" value="1"/>
</dbReference>
<evidence type="ECO:0000313" key="4">
    <source>
        <dbReference type="EnsemblProtists" id="EKX39199"/>
    </source>
</evidence>
<dbReference type="GeneID" id="17295972"/>
<protein>
    <submittedName>
        <fullName evidence="3 4">Uncharacterized protein</fullName>
    </submittedName>
</protein>
<keyword evidence="2" id="KW-0732">Signal</keyword>
<dbReference type="PANTHER" id="PTHR32385">
    <property type="entry name" value="MANNOSYL PHOSPHORYLINOSITOL CERAMIDE SYNTHASE"/>
    <property type="match status" value="1"/>
</dbReference>